<evidence type="ECO:0000259" key="3">
    <source>
        <dbReference type="Pfam" id="PF18962"/>
    </source>
</evidence>
<protein>
    <submittedName>
        <fullName evidence="4">T9SS type A sorting domain-containing protein</fullName>
    </submittedName>
</protein>
<evidence type="ECO:0000313" key="5">
    <source>
        <dbReference type="Proteomes" id="UP000486602"/>
    </source>
</evidence>
<dbReference type="Pfam" id="PF18962">
    <property type="entry name" value="Por_Secre_tail"/>
    <property type="match status" value="1"/>
</dbReference>
<gene>
    <name evidence="4" type="ORF">G3O08_00300</name>
</gene>
<proteinExistence type="predicted"/>
<dbReference type="Proteomes" id="UP000486602">
    <property type="component" value="Unassembled WGS sequence"/>
</dbReference>
<feature type="chain" id="PRO_5029752272" evidence="2">
    <location>
        <begin position="21"/>
        <end position="647"/>
    </location>
</feature>
<feature type="signal peptide" evidence="2">
    <location>
        <begin position="1"/>
        <end position="20"/>
    </location>
</feature>
<dbReference type="NCBIfam" id="TIGR04183">
    <property type="entry name" value="Por_Secre_tail"/>
    <property type="match status" value="1"/>
</dbReference>
<accession>A0A7K3WJW9</accession>
<organism evidence="4 5">
    <name type="scientific">Cryomorpha ignava</name>
    <dbReference type="NCBI Taxonomy" id="101383"/>
    <lineage>
        <taxon>Bacteria</taxon>
        <taxon>Pseudomonadati</taxon>
        <taxon>Bacteroidota</taxon>
        <taxon>Flavobacteriia</taxon>
        <taxon>Flavobacteriales</taxon>
        <taxon>Cryomorphaceae</taxon>
        <taxon>Cryomorpha</taxon>
    </lineage>
</organism>
<reference evidence="4 5" key="1">
    <citation type="submission" date="2020-02" db="EMBL/GenBank/DDBJ databases">
        <title>Out from the shadows clarifying the taxonomy of the family Cryomorphaceae and related taxa by utilizing the GTDB taxonomic framework.</title>
        <authorList>
            <person name="Bowman J.P."/>
        </authorList>
    </citation>
    <scope>NUCLEOTIDE SEQUENCE [LARGE SCALE GENOMIC DNA]</scope>
    <source>
        <strain evidence="4 5">QSSC 1-22</strain>
    </source>
</reference>
<feature type="domain" description="Secretion system C-terminal sorting" evidence="3">
    <location>
        <begin position="577"/>
        <end position="646"/>
    </location>
</feature>
<keyword evidence="1 2" id="KW-0732">Signal</keyword>
<dbReference type="EMBL" id="JAAGVY010000001">
    <property type="protein sequence ID" value="NEN21943.1"/>
    <property type="molecule type" value="Genomic_DNA"/>
</dbReference>
<sequence length="647" mass="72447">MCRNTLFLALLFFYSQFLFSQENQLVYKKVIPGSSFRFVPSPDSLGYAITYQWQSFGTPSVDIGVWSEIPQNLVLDGTTFTRGLILYDFNFEPTGATLINALGSQDIAWLPSGQAIINFNRESDFNTTPELFPTIPTIDNYPSPTYGQNVFIRYDPATETNIGLLNFSVSFFAEDQEPFNGYNHAVDWLSVSNKNYKNTVVVSDSILISYVLLDGEQTLNNSFEFTNWGGQVHLVRLELNLNTNELTSQQIGSSTGSQFLSRVESSPNMPFLWRAGIVRGNDTPISISGAELEMASNDSLYHVYITKESITGETEWLTELYAYNNLFPDTALSFDTKISVRNHINNILNKNDNTYISSTFSALSHDGDTLLFRNHLGQDNSYIDYFPSSPILPEQLHISYSEASLYKIDDNGNVTGKLSYTYDAMNFFNRNPRVSLYDVEDRLAWVQSYIALNDTTIVFTLTESDGSEQTTNLSLPAGKGTVIIWLDEDLSILNQWIIPYQHNIGSGGLSINAILPYRGDTLLIQGMLGYNTSSDLNPFAETELITTESPTSFFAFYSAPEIFTSTEKIKSPTNFKVYPNPSSVYIRVSGAYGQQANFKIFDLSGRIIQSGNISQNELISTENLNSGMYMLWIDSENGGGTAKFVVE</sequence>
<dbReference type="AlphaFoldDB" id="A0A7K3WJW9"/>
<comment type="caution">
    <text evidence="4">The sequence shown here is derived from an EMBL/GenBank/DDBJ whole genome shotgun (WGS) entry which is preliminary data.</text>
</comment>
<dbReference type="RefSeq" id="WP_163282667.1">
    <property type="nucleotide sequence ID" value="NZ_JAAGVY010000001.1"/>
</dbReference>
<dbReference type="InterPro" id="IPR026444">
    <property type="entry name" value="Secre_tail"/>
</dbReference>
<name>A0A7K3WJW9_9FLAO</name>
<evidence type="ECO:0000313" key="4">
    <source>
        <dbReference type="EMBL" id="NEN21943.1"/>
    </source>
</evidence>
<evidence type="ECO:0000256" key="1">
    <source>
        <dbReference type="ARBA" id="ARBA00022729"/>
    </source>
</evidence>
<keyword evidence="5" id="KW-1185">Reference proteome</keyword>
<evidence type="ECO:0000256" key="2">
    <source>
        <dbReference type="SAM" id="SignalP"/>
    </source>
</evidence>